<dbReference type="SUPFAM" id="SSF53067">
    <property type="entry name" value="Actin-like ATPase domain"/>
    <property type="match status" value="2"/>
</dbReference>
<dbReference type="GO" id="GO:0140662">
    <property type="term" value="F:ATP-dependent protein folding chaperone"/>
    <property type="evidence" value="ECO:0007669"/>
    <property type="project" value="InterPro"/>
</dbReference>
<dbReference type="GO" id="GO:0005524">
    <property type="term" value="F:ATP binding"/>
    <property type="evidence" value="ECO:0007669"/>
    <property type="project" value="UniProtKB-KW"/>
</dbReference>
<dbReference type="Pfam" id="PF00012">
    <property type="entry name" value="HSP70"/>
    <property type="match status" value="1"/>
</dbReference>
<evidence type="ECO:0000313" key="3">
    <source>
        <dbReference type="EMBL" id="CAF9916785.1"/>
    </source>
</evidence>
<evidence type="ECO:0000256" key="2">
    <source>
        <dbReference type="ARBA" id="ARBA00022840"/>
    </source>
</evidence>
<protein>
    <submittedName>
        <fullName evidence="3">Uncharacterized protein</fullName>
    </submittedName>
</protein>
<dbReference type="PANTHER" id="PTHR14187">
    <property type="entry name" value="ALPHA KINASE/ELONGATION FACTOR 2 KINASE"/>
    <property type="match status" value="1"/>
</dbReference>
<dbReference type="InterPro" id="IPR043129">
    <property type="entry name" value="ATPase_NBD"/>
</dbReference>
<dbReference type="CDD" id="cd10170">
    <property type="entry name" value="ASKHA_NBD_HSP70"/>
    <property type="match status" value="1"/>
</dbReference>
<dbReference type="Proteomes" id="UP000664521">
    <property type="component" value="Unassembled WGS sequence"/>
</dbReference>
<dbReference type="OrthoDB" id="2963168at2759"/>
<dbReference type="EMBL" id="CAJPDS010000018">
    <property type="protein sequence ID" value="CAF9916785.1"/>
    <property type="molecule type" value="Genomic_DNA"/>
</dbReference>
<reference evidence="3" key="1">
    <citation type="submission" date="2021-03" db="EMBL/GenBank/DDBJ databases">
        <authorList>
            <person name="Tagirdzhanova G."/>
        </authorList>
    </citation>
    <scope>NUCLEOTIDE SEQUENCE</scope>
</reference>
<gene>
    <name evidence="3" type="ORF">HETSPECPRED_003009</name>
</gene>
<name>A0A8H3F417_9LECA</name>
<organism evidence="3 4">
    <name type="scientific">Heterodermia speciosa</name>
    <dbReference type="NCBI Taxonomy" id="116794"/>
    <lineage>
        <taxon>Eukaryota</taxon>
        <taxon>Fungi</taxon>
        <taxon>Dikarya</taxon>
        <taxon>Ascomycota</taxon>
        <taxon>Pezizomycotina</taxon>
        <taxon>Lecanoromycetes</taxon>
        <taxon>OSLEUM clade</taxon>
        <taxon>Lecanoromycetidae</taxon>
        <taxon>Caliciales</taxon>
        <taxon>Physciaceae</taxon>
        <taxon>Heterodermia</taxon>
    </lineage>
</organism>
<dbReference type="InterPro" id="IPR013126">
    <property type="entry name" value="Hsp_70_fam"/>
</dbReference>
<keyword evidence="2" id="KW-0067">ATP-binding</keyword>
<accession>A0A8H3F417</accession>
<evidence type="ECO:0000256" key="1">
    <source>
        <dbReference type="ARBA" id="ARBA00022741"/>
    </source>
</evidence>
<evidence type="ECO:0000313" key="4">
    <source>
        <dbReference type="Proteomes" id="UP000664521"/>
    </source>
</evidence>
<dbReference type="PANTHER" id="PTHR14187:SF82">
    <property type="entry name" value="FAMILY CHAPERONE, PUTATIVE (AFU_ORTHOLOGUE AFUA_7G08575)-RELATED"/>
    <property type="match status" value="1"/>
</dbReference>
<proteinExistence type="predicted"/>
<dbReference type="Gene3D" id="3.30.420.40">
    <property type="match status" value="1"/>
</dbReference>
<keyword evidence="1" id="KW-0547">Nucleotide-binding</keyword>
<dbReference type="AlphaFoldDB" id="A0A8H3F417"/>
<keyword evidence="4" id="KW-1185">Reference proteome</keyword>
<sequence length="385" mass="42230">MADDRKIIMAVDFGTTYSGLAWAQTRKPEIQTPLIQWPDATSGGLEGATSDKVPTEIQYLGDEYKWGFQIGDYGQRHQWFKLGLDATHCTGASSALARDFPDPNASPPEYNHSPEKLVTDYLTALRKHAEQVLRYKLPESALTSTPIEFVITTPAVWSDVAQFKTRSCAQKAGMGVGSALHIISEPEAAAMYALDAMDPHNIKVGDTFVLCDAGGGTVDLISYKVSALKPLLEITEAAPGSGSSCGSTFLNRIFQKFLKDKFGNDRYWDEDILEEATKRFEVTVKRSFNGVPGEEYQIPVPGLRDSVTRDVRRGRYRLMGSDVRKIFEPVVKEVIALILGQISATKAPVKAILLVGGFGQNTFLRDSVRQAVSSKGIEVMQSPNG</sequence>
<comment type="caution">
    <text evidence="3">The sequence shown here is derived from an EMBL/GenBank/DDBJ whole genome shotgun (WGS) entry which is preliminary data.</text>
</comment>